<dbReference type="InParanoid" id="A0A1Q3DF59"/>
<feature type="domain" description="CCHC-type" evidence="2">
    <location>
        <begin position="39"/>
        <end position="54"/>
    </location>
</feature>
<dbReference type="InterPro" id="IPR036875">
    <property type="entry name" value="Znf_CCHC_sf"/>
</dbReference>
<proteinExistence type="predicted"/>
<keyword evidence="1" id="KW-0863">Zinc-finger</keyword>
<feature type="domain" description="CCHC-type" evidence="2">
    <location>
        <begin position="93"/>
        <end position="108"/>
    </location>
</feature>
<dbReference type="Gene3D" id="4.10.60.10">
    <property type="entry name" value="Zinc finger, CCHC-type"/>
    <property type="match status" value="2"/>
</dbReference>
<dbReference type="GO" id="GO:0008270">
    <property type="term" value="F:zinc ion binding"/>
    <property type="evidence" value="ECO:0007669"/>
    <property type="project" value="UniProtKB-KW"/>
</dbReference>
<dbReference type="SMART" id="SM00343">
    <property type="entry name" value="ZnF_C2HC"/>
    <property type="match status" value="4"/>
</dbReference>
<dbReference type="Pfam" id="PF00098">
    <property type="entry name" value="zf-CCHC"/>
    <property type="match status" value="2"/>
</dbReference>
<protein>
    <submittedName>
        <fullName evidence="3">Zf-CCHC domain-containing protein</fullName>
    </submittedName>
</protein>
<dbReference type="PANTHER" id="PTHR23002">
    <property type="entry name" value="ZINC FINGER CCHC DOMAIN CONTAINING PROTEIN"/>
    <property type="match status" value="1"/>
</dbReference>
<keyword evidence="4" id="KW-1185">Reference proteome</keyword>
<name>A0A1Q3DF59_CEPFO</name>
<dbReference type="OrthoDB" id="1751327at2759"/>
<dbReference type="EMBL" id="BDDD01006936">
    <property type="protein sequence ID" value="GAV91082.1"/>
    <property type="molecule type" value="Genomic_DNA"/>
</dbReference>
<dbReference type="GO" id="GO:0003676">
    <property type="term" value="F:nucleic acid binding"/>
    <property type="evidence" value="ECO:0007669"/>
    <property type="project" value="InterPro"/>
</dbReference>
<dbReference type="InterPro" id="IPR051714">
    <property type="entry name" value="Znf_CCHC_NABP"/>
</dbReference>
<evidence type="ECO:0000313" key="4">
    <source>
        <dbReference type="Proteomes" id="UP000187406"/>
    </source>
</evidence>
<gene>
    <name evidence="3" type="ORF">CFOL_v3_34482</name>
</gene>
<accession>A0A1Q3DF59</accession>
<sequence length="122" mass="13150">RNRSNQSASQGSNTKPGGCFHCGREGHQHKDCWMKHGLCLRCGTAGHLARDCPRECLSNQSASQGSNTKPGACYAYGRMDHIKRDCWLKRGLCMRCGESGHLARDCPRGQMTAPTGPASGSG</sequence>
<keyword evidence="1" id="KW-0479">Metal-binding</keyword>
<evidence type="ECO:0000256" key="1">
    <source>
        <dbReference type="PROSITE-ProRule" id="PRU00047"/>
    </source>
</evidence>
<dbReference type="AlphaFoldDB" id="A0A1Q3DF59"/>
<feature type="non-terminal residue" evidence="3">
    <location>
        <position position="122"/>
    </location>
</feature>
<dbReference type="InterPro" id="IPR001878">
    <property type="entry name" value="Znf_CCHC"/>
</dbReference>
<organism evidence="3 4">
    <name type="scientific">Cephalotus follicularis</name>
    <name type="common">Albany pitcher plant</name>
    <dbReference type="NCBI Taxonomy" id="3775"/>
    <lineage>
        <taxon>Eukaryota</taxon>
        <taxon>Viridiplantae</taxon>
        <taxon>Streptophyta</taxon>
        <taxon>Embryophyta</taxon>
        <taxon>Tracheophyta</taxon>
        <taxon>Spermatophyta</taxon>
        <taxon>Magnoliopsida</taxon>
        <taxon>eudicotyledons</taxon>
        <taxon>Gunneridae</taxon>
        <taxon>Pentapetalae</taxon>
        <taxon>rosids</taxon>
        <taxon>fabids</taxon>
        <taxon>Oxalidales</taxon>
        <taxon>Cephalotaceae</taxon>
        <taxon>Cephalotus</taxon>
    </lineage>
</organism>
<dbReference type="PROSITE" id="PS50158">
    <property type="entry name" value="ZF_CCHC"/>
    <property type="match status" value="3"/>
</dbReference>
<feature type="domain" description="CCHC-type" evidence="2">
    <location>
        <begin position="19"/>
        <end position="32"/>
    </location>
</feature>
<dbReference type="SUPFAM" id="SSF57756">
    <property type="entry name" value="Retrovirus zinc finger-like domains"/>
    <property type="match status" value="2"/>
</dbReference>
<evidence type="ECO:0000313" key="3">
    <source>
        <dbReference type="EMBL" id="GAV91082.1"/>
    </source>
</evidence>
<reference evidence="4" key="1">
    <citation type="submission" date="2016-04" db="EMBL/GenBank/DDBJ databases">
        <title>Cephalotus genome sequencing.</title>
        <authorList>
            <person name="Fukushima K."/>
            <person name="Hasebe M."/>
            <person name="Fang X."/>
        </authorList>
    </citation>
    <scope>NUCLEOTIDE SEQUENCE [LARGE SCALE GENOMIC DNA]</scope>
    <source>
        <strain evidence="4">cv. St1</strain>
    </source>
</reference>
<dbReference type="STRING" id="3775.A0A1Q3DF59"/>
<evidence type="ECO:0000259" key="2">
    <source>
        <dbReference type="PROSITE" id="PS50158"/>
    </source>
</evidence>
<keyword evidence="1" id="KW-0862">Zinc</keyword>
<feature type="non-terminal residue" evidence="3">
    <location>
        <position position="1"/>
    </location>
</feature>
<comment type="caution">
    <text evidence="3">The sequence shown here is derived from an EMBL/GenBank/DDBJ whole genome shotgun (WGS) entry which is preliminary data.</text>
</comment>
<dbReference type="Proteomes" id="UP000187406">
    <property type="component" value="Unassembled WGS sequence"/>
</dbReference>